<dbReference type="Gene3D" id="3.40.50.1000">
    <property type="entry name" value="HAD superfamily/HAD-like"/>
    <property type="match status" value="1"/>
</dbReference>
<dbReference type="InterPro" id="IPR023214">
    <property type="entry name" value="HAD_sf"/>
</dbReference>
<dbReference type="InterPro" id="IPR006439">
    <property type="entry name" value="HAD-SF_hydro_IA"/>
</dbReference>
<dbReference type="AlphaFoldDB" id="A0A841IH28"/>
<dbReference type="PANTHER" id="PTHR43481">
    <property type="entry name" value="FRUCTOSE-1-PHOSPHATE PHOSPHATASE"/>
    <property type="match status" value="1"/>
</dbReference>
<evidence type="ECO:0000313" key="1">
    <source>
        <dbReference type="EMBL" id="MBB6118087.1"/>
    </source>
</evidence>
<dbReference type="NCBIfam" id="TIGR01549">
    <property type="entry name" value="HAD-SF-IA-v1"/>
    <property type="match status" value="1"/>
</dbReference>
<dbReference type="RefSeq" id="WP_221442177.1">
    <property type="nucleotide sequence ID" value="NZ_JACHJO010000001.1"/>
</dbReference>
<protein>
    <submittedName>
        <fullName evidence="1">Sugar-phosphatase</fullName>
        <ecNumber evidence="1">3.1.3.23</ecNumber>
    </submittedName>
</protein>
<dbReference type="SFLD" id="SFLDS00003">
    <property type="entry name" value="Haloacid_Dehalogenase"/>
    <property type="match status" value="1"/>
</dbReference>
<keyword evidence="1" id="KW-0378">Hydrolase</keyword>
<reference evidence="1 2" key="1">
    <citation type="submission" date="2020-08" db="EMBL/GenBank/DDBJ databases">
        <title>Genomic Encyclopedia of Type Strains, Phase III (KMG-III): the genomes of soil and plant-associated and newly described type strains.</title>
        <authorList>
            <person name="Whitman W."/>
        </authorList>
    </citation>
    <scope>NUCLEOTIDE SEQUENCE [LARGE SCALE GENOMIC DNA]</scope>
    <source>
        <strain evidence="1 2">CECT 8712</strain>
    </source>
</reference>
<dbReference type="EC" id="3.1.3.23" evidence="1"/>
<organism evidence="1 2">
    <name type="scientific">Nocardiopsis algeriensis</name>
    <dbReference type="NCBI Taxonomy" id="1478215"/>
    <lineage>
        <taxon>Bacteria</taxon>
        <taxon>Bacillati</taxon>
        <taxon>Actinomycetota</taxon>
        <taxon>Actinomycetes</taxon>
        <taxon>Streptosporangiales</taxon>
        <taxon>Nocardiopsidaceae</taxon>
        <taxon>Nocardiopsis</taxon>
    </lineage>
</organism>
<dbReference type="InterPro" id="IPR051806">
    <property type="entry name" value="HAD-like_SPP"/>
</dbReference>
<dbReference type="GO" id="GO:0050308">
    <property type="term" value="F:sugar-phosphatase activity"/>
    <property type="evidence" value="ECO:0007669"/>
    <property type="project" value="UniProtKB-EC"/>
</dbReference>
<accession>A0A841IH28</accession>
<dbReference type="EMBL" id="JACHJO010000001">
    <property type="protein sequence ID" value="MBB6118087.1"/>
    <property type="molecule type" value="Genomic_DNA"/>
</dbReference>
<sequence length="230" mass="24449">MLLRLQCAALLFDSDGVLVDSHSAIDRVLRAWSARHGLDTDRVVELSRGRRDIELVGLAAPHLDAEAEARWIEERELADMEGVRALPGARELLERLPGGRWAVVTSGSGELVRRRLDAAGFPEPEVLVSADDVREGKPSPEGYLKAARALGADPADCLVFEDAPSGVAAGTAAGARVIALLTTAARGELPADAWIDDLRSVAPTATGSGGPDELIALDIRAEPRQKPWNG</sequence>
<dbReference type="SUPFAM" id="SSF56784">
    <property type="entry name" value="HAD-like"/>
    <property type="match status" value="1"/>
</dbReference>
<gene>
    <name evidence="1" type="ORF">FHS13_000015</name>
</gene>
<dbReference type="NCBIfam" id="TIGR01509">
    <property type="entry name" value="HAD-SF-IA-v3"/>
    <property type="match status" value="1"/>
</dbReference>
<dbReference type="Pfam" id="PF00702">
    <property type="entry name" value="Hydrolase"/>
    <property type="match status" value="1"/>
</dbReference>
<dbReference type="Gene3D" id="1.10.150.240">
    <property type="entry name" value="Putative phosphatase, domain 2"/>
    <property type="match status" value="1"/>
</dbReference>
<dbReference type="Proteomes" id="UP000536604">
    <property type="component" value="Unassembled WGS sequence"/>
</dbReference>
<dbReference type="InterPro" id="IPR023198">
    <property type="entry name" value="PGP-like_dom2"/>
</dbReference>
<keyword evidence="2" id="KW-1185">Reference proteome</keyword>
<name>A0A841IH28_9ACTN</name>
<proteinExistence type="predicted"/>
<dbReference type="PANTHER" id="PTHR43481:SF4">
    <property type="entry name" value="GLYCEROL-1-PHOSPHATE PHOSPHOHYDROLASE 1-RELATED"/>
    <property type="match status" value="1"/>
</dbReference>
<dbReference type="SFLD" id="SFLDG01129">
    <property type="entry name" value="C1.5:_HAD__Beta-PGM__Phosphata"/>
    <property type="match status" value="1"/>
</dbReference>
<evidence type="ECO:0000313" key="2">
    <source>
        <dbReference type="Proteomes" id="UP000536604"/>
    </source>
</evidence>
<comment type="caution">
    <text evidence="1">The sequence shown here is derived from an EMBL/GenBank/DDBJ whole genome shotgun (WGS) entry which is preliminary data.</text>
</comment>
<dbReference type="InterPro" id="IPR036412">
    <property type="entry name" value="HAD-like_sf"/>
</dbReference>